<evidence type="ECO:0000313" key="3">
    <source>
        <dbReference type="Proteomes" id="UP000293291"/>
    </source>
</evidence>
<gene>
    <name evidence="2" type="ORF">EUA07_06475</name>
</gene>
<keyword evidence="3" id="KW-1185">Reference proteome</keyword>
<dbReference type="OrthoDB" id="9787292at2"/>
<dbReference type="InterPro" id="IPR051783">
    <property type="entry name" value="NAD(P)-dependent_oxidoreduct"/>
</dbReference>
<dbReference type="InterPro" id="IPR036291">
    <property type="entry name" value="NAD(P)-bd_dom_sf"/>
</dbReference>
<dbReference type="InterPro" id="IPR001509">
    <property type="entry name" value="Epimerase_deHydtase"/>
</dbReference>
<protein>
    <submittedName>
        <fullName evidence="2">NAD-dependent epimerase/dehydratase family protein</fullName>
    </submittedName>
</protein>
<dbReference type="Pfam" id="PF01370">
    <property type="entry name" value="Epimerase"/>
    <property type="match status" value="1"/>
</dbReference>
<evidence type="ECO:0000259" key="1">
    <source>
        <dbReference type="Pfam" id="PF01370"/>
    </source>
</evidence>
<feature type="domain" description="NAD-dependent epimerase/dehydratase" evidence="1">
    <location>
        <begin position="5"/>
        <end position="225"/>
    </location>
</feature>
<reference evidence="2 3" key="1">
    <citation type="submission" date="2019-01" db="EMBL/GenBank/DDBJ databases">
        <title>Novel species of Nocardioides.</title>
        <authorList>
            <person name="Liu Q."/>
            <person name="Xin Y.-H."/>
        </authorList>
    </citation>
    <scope>NUCLEOTIDE SEQUENCE [LARGE SCALE GENOMIC DNA]</scope>
    <source>
        <strain evidence="2 3">CGMCC 4.6875</strain>
    </source>
</reference>
<dbReference type="RefSeq" id="WP_129454189.1">
    <property type="nucleotide sequence ID" value="NZ_JACXYX010000009.1"/>
</dbReference>
<accession>A0A4Q2SH74</accession>
<dbReference type="SUPFAM" id="SSF51735">
    <property type="entry name" value="NAD(P)-binding Rossmann-fold domains"/>
    <property type="match status" value="1"/>
</dbReference>
<evidence type="ECO:0000313" key="2">
    <source>
        <dbReference type="EMBL" id="RYC03198.1"/>
    </source>
</evidence>
<dbReference type="PANTHER" id="PTHR48079">
    <property type="entry name" value="PROTEIN YEEZ"/>
    <property type="match status" value="1"/>
</dbReference>
<dbReference type="Gene3D" id="3.40.50.720">
    <property type="entry name" value="NAD(P)-binding Rossmann-like Domain"/>
    <property type="match status" value="1"/>
</dbReference>
<organism evidence="2 3">
    <name type="scientific">Nocardioides ganghwensis</name>
    <dbReference type="NCBI Taxonomy" id="252230"/>
    <lineage>
        <taxon>Bacteria</taxon>
        <taxon>Bacillati</taxon>
        <taxon>Actinomycetota</taxon>
        <taxon>Actinomycetes</taxon>
        <taxon>Propionibacteriales</taxon>
        <taxon>Nocardioidaceae</taxon>
        <taxon>Nocardioides</taxon>
    </lineage>
</organism>
<dbReference type="Proteomes" id="UP000293291">
    <property type="component" value="Unassembled WGS sequence"/>
</dbReference>
<dbReference type="GO" id="GO:0005737">
    <property type="term" value="C:cytoplasm"/>
    <property type="evidence" value="ECO:0007669"/>
    <property type="project" value="TreeGrafter"/>
</dbReference>
<name>A0A4Q2SH74_9ACTN</name>
<dbReference type="AlphaFoldDB" id="A0A4Q2SH74"/>
<dbReference type="PANTHER" id="PTHR48079:SF6">
    <property type="entry name" value="NAD(P)-BINDING DOMAIN-CONTAINING PROTEIN-RELATED"/>
    <property type="match status" value="1"/>
</dbReference>
<sequence length="321" mass="34183">MRYAMTGATGFLGGELARQLLSSGHDVVALVRDPAKATALHDEGMELVVGDLDDLAALDRLLEGSDGFFHVAGWFKHGRREHETLRRVNVTGTRNALEAASRAGVRTVYTSSTAINSDTGGQVHDETYVHSGPWANEYDRTKAEAHRIAQGYAARGLPLVIVMPGAIYGPGDTGSTLGQLTRQIIRGRPVLGPRDGAISWVHVADAARGHVLAMEKGVVGESYMLAGERAAYGEVLGLVATEARKRGPILLPNRLIGVFAAMTAPVERLVPVPQPLTADAAHAGMATYFGDGTKAEKELGWTSRPLREGMLDTVRAEMAAA</sequence>
<proteinExistence type="predicted"/>
<dbReference type="GO" id="GO:0004029">
    <property type="term" value="F:aldehyde dehydrogenase (NAD+) activity"/>
    <property type="evidence" value="ECO:0007669"/>
    <property type="project" value="TreeGrafter"/>
</dbReference>
<comment type="caution">
    <text evidence="2">The sequence shown here is derived from an EMBL/GenBank/DDBJ whole genome shotgun (WGS) entry which is preliminary data.</text>
</comment>
<dbReference type="EMBL" id="SDWU01000006">
    <property type="protein sequence ID" value="RYC03198.1"/>
    <property type="molecule type" value="Genomic_DNA"/>
</dbReference>